<sequence>MKIYIETNVLPGQKIEVGAVKDGNSIAISPTPGIQPNKDLNLGRHYTFPFQILVRHSYSLTGYTTCQRIADHLDTLTNGAVTSSDGSFIFVNCGVYVTPNFVERTAQGDLYTALFQAELYITRSE</sequence>
<comment type="caution">
    <text evidence="1">The sequence shown here is derived from an EMBL/GenBank/DDBJ whole genome shotgun (WGS) entry which is preliminary data.</text>
</comment>
<dbReference type="EMBL" id="NKHG01000134">
    <property type="protein sequence ID" value="PCK17737.1"/>
    <property type="molecule type" value="Genomic_DNA"/>
</dbReference>
<organism evidence="1 2">
    <name type="scientific">Bacillus pumilus</name>
    <name type="common">Bacillus mesentericus</name>
    <dbReference type="NCBI Taxonomy" id="1408"/>
    <lineage>
        <taxon>Bacteria</taxon>
        <taxon>Bacillati</taxon>
        <taxon>Bacillota</taxon>
        <taxon>Bacilli</taxon>
        <taxon>Bacillales</taxon>
        <taxon>Bacillaceae</taxon>
        <taxon>Bacillus</taxon>
    </lineage>
</organism>
<proteinExistence type="predicted"/>
<name>A0A2A5IL94_BACPU</name>
<reference evidence="1 2" key="1">
    <citation type="submission" date="2017-06" db="EMBL/GenBank/DDBJ databases">
        <title>Draft Genome Sequence of Bacillus sp Strain 36R Isolated from saline sediment at Atanasia, Sonora, Mexico.</title>
        <authorList>
            <person name="Sanchez Diaz R."/>
            <person name="Quiroz Macias M.E."/>
            <person name="Ibarra Gamez J.C."/>
            <person name="Enciso Ibarra J."/>
            <person name="Gomez Gil B."/>
            <person name="Galaviz Silva L."/>
        </authorList>
    </citation>
    <scope>NUCLEOTIDE SEQUENCE [LARGE SCALE GENOMIC DNA]</scope>
    <source>
        <strain evidence="1 2">36R_ATNSAL</strain>
    </source>
</reference>
<gene>
    <name evidence="1" type="ORF">CEY02_19540</name>
</gene>
<evidence type="ECO:0000313" key="1">
    <source>
        <dbReference type="EMBL" id="PCK17737.1"/>
    </source>
</evidence>
<dbReference type="Proteomes" id="UP000228754">
    <property type="component" value="Unassembled WGS sequence"/>
</dbReference>
<evidence type="ECO:0008006" key="3">
    <source>
        <dbReference type="Google" id="ProtNLM"/>
    </source>
</evidence>
<accession>A0A2A5IL94</accession>
<evidence type="ECO:0000313" key="2">
    <source>
        <dbReference type="Proteomes" id="UP000228754"/>
    </source>
</evidence>
<protein>
    <recommendedName>
        <fullName evidence="3">Minor capsid protein</fullName>
    </recommendedName>
</protein>
<dbReference type="AlphaFoldDB" id="A0A2A5IL94"/>